<dbReference type="PANTHER" id="PTHR43433:SF5">
    <property type="entry name" value="AB HYDROLASE-1 DOMAIN-CONTAINING PROTEIN"/>
    <property type="match status" value="1"/>
</dbReference>
<comment type="caution">
    <text evidence="2">The sequence shown here is derived from an EMBL/GenBank/DDBJ whole genome shotgun (WGS) entry which is preliminary data.</text>
</comment>
<keyword evidence="2" id="KW-0378">Hydrolase</keyword>
<dbReference type="InterPro" id="IPR050471">
    <property type="entry name" value="AB_hydrolase"/>
</dbReference>
<evidence type="ECO:0000313" key="2">
    <source>
        <dbReference type="EMBL" id="MFF3573627.1"/>
    </source>
</evidence>
<reference evidence="2 3" key="1">
    <citation type="submission" date="2024-10" db="EMBL/GenBank/DDBJ databases">
        <title>The Natural Products Discovery Center: Release of the First 8490 Sequenced Strains for Exploring Actinobacteria Biosynthetic Diversity.</title>
        <authorList>
            <person name="Kalkreuter E."/>
            <person name="Kautsar S.A."/>
            <person name="Yang D."/>
            <person name="Bader C.D."/>
            <person name="Teijaro C.N."/>
            <person name="Fluegel L."/>
            <person name="Davis C.M."/>
            <person name="Simpson J.R."/>
            <person name="Lauterbach L."/>
            <person name="Steele A.D."/>
            <person name="Gui C."/>
            <person name="Meng S."/>
            <person name="Li G."/>
            <person name="Viehrig K."/>
            <person name="Ye F."/>
            <person name="Su P."/>
            <person name="Kiefer A.F."/>
            <person name="Nichols A."/>
            <person name="Cepeda A.J."/>
            <person name="Yan W."/>
            <person name="Fan B."/>
            <person name="Jiang Y."/>
            <person name="Adhikari A."/>
            <person name="Zheng C.-J."/>
            <person name="Schuster L."/>
            <person name="Cowan T.M."/>
            <person name="Smanski M.J."/>
            <person name="Chevrette M.G."/>
            <person name="De Carvalho L.P.S."/>
            <person name="Shen B."/>
        </authorList>
    </citation>
    <scope>NUCLEOTIDE SEQUENCE [LARGE SCALE GENOMIC DNA]</scope>
    <source>
        <strain evidence="2 3">NPDC002593</strain>
    </source>
</reference>
<dbReference type="SUPFAM" id="SSF53474">
    <property type="entry name" value="alpha/beta-Hydrolases"/>
    <property type="match status" value="1"/>
</dbReference>
<gene>
    <name evidence="2" type="ORF">ACFYXQ_38305</name>
</gene>
<dbReference type="Gene3D" id="3.40.50.1820">
    <property type="entry name" value="alpha/beta hydrolase"/>
    <property type="match status" value="1"/>
</dbReference>
<dbReference type="EMBL" id="JBIAQY010000020">
    <property type="protein sequence ID" value="MFF3573627.1"/>
    <property type="molecule type" value="Genomic_DNA"/>
</dbReference>
<accession>A0ABW6SBL8</accession>
<evidence type="ECO:0000313" key="3">
    <source>
        <dbReference type="Proteomes" id="UP001601992"/>
    </source>
</evidence>
<organism evidence="2 3">
    <name type="scientific">Nocardia jiangxiensis</name>
    <dbReference type="NCBI Taxonomy" id="282685"/>
    <lineage>
        <taxon>Bacteria</taxon>
        <taxon>Bacillati</taxon>
        <taxon>Actinomycetota</taxon>
        <taxon>Actinomycetes</taxon>
        <taxon>Mycobacteriales</taxon>
        <taxon>Nocardiaceae</taxon>
        <taxon>Nocardia</taxon>
    </lineage>
</organism>
<dbReference type="Pfam" id="PF00561">
    <property type="entry name" value="Abhydrolase_1"/>
    <property type="match status" value="1"/>
</dbReference>
<feature type="domain" description="AB hydrolase-1" evidence="1">
    <location>
        <begin position="35"/>
        <end position="261"/>
    </location>
</feature>
<dbReference type="Proteomes" id="UP001601992">
    <property type="component" value="Unassembled WGS sequence"/>
</dbReference>
<sequence length="285" mass="30721">MSAPVPADADADAERLIPVLGQQIRVRVRWGEGVPLVLCNGIGAAFEVLDPLVAALDPRTTVVRFDVPGTGGSPNSLLPYGFPYLAAVLGELLRTLGIPGRVDVLGLSWGGALAQQFAFQHPRRCRTLILVSTGTGVLMIPGRPRTLLKMLTPHRFLDHEYAARVAGDLYGGTARTDSGRVAQLFDRQLMAGSRIGYLHQLLAGSVWTSLFALPLIRQRTLILAGTDDPIIPIANARIMARLLPHATVHLHEGGHVDLITNARELAPVIEAFRADPKITEKGELP</sequence>
<dbReference type="InterPro" id="IPR000073">
    <property type="entry name" value="AB_hydrolase_1"/>
</dbReference>
<protein>
    <submittedName>
        <fullName evidence="2">Alpha/beta fold hydrolase</fullName>
    </submittedName>
</protein>
<name>A0ABW6SBL8_9NOCA</name>
<dbReference type="RefSeq" id="WP_051193007.1">
    <property type="nucleotide sequence ID" value="NZ_JBIAQY010000020.1"/>
</dbReference>
<dbReference type="PANTHER" id="PTHR43433">
    <property type="entry name" value="HYDROLASE, ALPHA/BETA FOLD FAMILY PROTEIN"/>
    <property type="match status" value="1"/>
</dbReference>
<dbReference type="InterPro" id="IPR029058">
    <property type="entry name" value="AB_hydrolase_fold"/>
</dbReference>
<dbReference type="GO" id="GO:0016787">
    <property type="term" value="F:hydrolase activity"/>
    <property type="evidence" value="ECO:0007669"/>
    <property type="project" value="UniProtKB-KW"/>
</dbReference>
<dbReference type="PRINTS" id="PR00111">
    <property type="entry name" value="ABHYDROLASE"/>
</dbReference>
<evidence type="ECO:0000259" key="1">
    <source>
        <dbReference type="Pfam" id="PF00561"/>
    </source>
</evidence>
<keyword evidence="3" id="KW-1185">Reference proteome</keyword>
<proteinExistence type="predicted"/>